<organism evidence="1 2">
    <name type="scientific">Prunus dulcis</name>
    <name type="common">Almond</name>
    <name type="synonym">Amygdalus dulcis</name>
    <dbReference type="NCBI Taxonomy" id="3755"/>
    <lineage>
        <taxon>Eukaryota</taxon>
        <taxon>Viridiplantae</taxon>
        <taxon>Streptophyta</taxon>
        <taxon>Embryophyta</taxon>
        <taxon>Tracheophyta</taxon>
        <taxon>Spermatophyta</taxon>
        <taxon>Magnoliopsida</taxon>
        <taxon>eudicotyledons</taxon>
        <taxon>Gunneridae</taxon>
        <taxon>Pentapetalae</taxon>
        <taxon>rosids</taxon>
        <taxon>fabids</taxon>
        <taxon>Rosales</taxon>
        <taxon>Rosaceae</taxon>
        <taxon>Amygdaloideae</taxon>
        <taxon>Amygdaleae</taxon>
        <taxon>Prunus</taxon>
    </lineage>
</organism>
<name>A0AAD4Z797_PRUDU</name>
<evidence type="ECO:0000313" key="1">
    <source>
        <dbReference type="EMBL" id="KAI5335124.1"/>
    </source>
</evidence>
<comment type="caution">
    <text evidence="1">The sequence shown here is derived from an EMBL/GenBank/DDBJ whole genome shotgun (WGS) entry which is preliminary data.</text>
</comment>
<proteinExistence type="predicted"/>
<dbReference type="AlphaFoldDB" id="A0AAD4Z797"/>
<sequence>MEFIVQNPSSCNMDSAIAEADFKKKALPLLLLMLGIQYVHWKSNIIRSRKAVSTTQSLPLPAQSSATTAPAEMDHLAVGPGCPMRRRHQRHQWHNLLAPGVVTARQHH</sequence>
<evidence type="ECO:0000313" key="2">
    <source>
        <dbReference type="Proteomes" id="UP001054821"/>
    </source>
</evidence>
<protein>
    <submittedName>
        <fullName evidence="1">Uncharacterized protein</fullName>
    </submittedName>
</protein>
<gene>
    <name evidence="1" type="ORF">L3X38_025257</name>
</gene>
<accession>A0AAD4Z797</accession>
<keyword evidence="2" id="KW-1185">Reference proteome</keyword>
<dbReference type="Proteomes" id="UP001054821">
    <property type="component" value="Chromosome 4"/>
</dbReference>
<dbReference type="EMBL" id="JAJFAZ020000004">
    <property type="protein sequence ID" value="KAI5335124.1"/>
    <property type="molecule type" value="Genomic_DNA"/>
</dbReference>
<reference evidence="1 2" key="1">
    <citation type="journal article" date="2022" name="G3 (Bethesda)">
        <title>Whole-genome sequence and methylome profiling of the almond [Prunus dulcis (Mill.) D.A. Webb] cultivar 'Nonpareil'.</title>
        <authorList>
            <person name="D'Amico-Willman K.M."/>
            <person name="Ouma W.Z."/>
            <person name="Meulia T."/>
            <person name="Sideli G.M."/>
            <person name="Gradziel T.M."/>
            <person name="Fresnedo-Ramirez J."/>
        </authorList>
    </citation>
    <scope>NUCLEOTIDE SEQUENCE [LARGE SCALE GENOMIC DNA]</scope>
    <source>
        <strain evidence="1">Clone GOH B32 T37-40</strain>
    </source>
</reference>